<evidence type="ECO:0000313" key="2">
    <source>
        <dbReference type="Proteomes" id="UP000027222"/>
    </source>
</evidence>
<name>A0A067S9L3_GALM3</name>
<proteinExistence type="predicted"/>
<dbReference type="EMBL" id="KL142421">
    <property type="protein sequence ID" value="KDR66642.1"/>
    <property type="molecule type" value="Genomic_DNA"/>
</dbReference>
<dbReference type="Proteomes" id="UP000027222">
    <property type="component" value="Unassembled WGS sequence"/>
</dbReference>
<evidence type="ECO:0000313" key="1">
    <source>
        <dbReference type="EMBL" id="KDR66642.1"/>
    </source>
</evidence>
<dbReference type="HOGENOM" id="CLU_3001983_0_0_1"/>
<organism evidence="1 2">
    <name type="scientific">Galerina marginata (strain CBS 339.88)</name>
    <dbReference type="NCBI Taxonomy" id="685588"/>
    <lineage>
        <taxon>Eukaryota</taxon>
        <taxon>Fungi</taxon>
        <taxon>Dikarya</taxon>
        <taxon>Basidiomycota</taxon>
        <taxon>Agaricomycotina</taxon>
        <taxon>Agaricomycetes</taxon>
        <taxon>Agaricomycetidae</taxon>
        <taxon>Agaricales</taxon>
        <taxon>Agaricineae</taxon>
        <taxon>Strophariaceae</taxon>
        <taxon>Galerina</taxon>
    </lineage>
</organism>
<protein>
    <submittedName>
        <fullName evidence="1">Uncharacterized protein</fullName>
    </submittedName>
</protein>
<reference evidence="2" key="1">
    <citation type="journal article" date="2014" name="Proc. Natl. Acad. Sci. U.S.A.">
        <title>Extensive sampling of basidiomycete genomes demonstrates inadequacy of the white-rot/brown-rot paradigm for wood decay fungi.</title>
        <authorList>
            <person name="Riley R."/>
            <person name="Salamov A.A."/>
            <person name="Brown D.W."/>
            <person name="Nagy L.G."/>
            <person name="Floudas D."/>
            <person name="Held B.W."/>
            <person name="Levasseur A."/>
            <person name="Lombard V."/>
            <person name="Morin E."/>
            <person name="Otillar R."/>
            <person name="Lindquist E.A."/>
            <person name="Sun H."/>
            <person name="LaButti K.M."/>
            <person name="Schmutz J."/>
            <person name="Jabbour D."/>
            <person name="Luo H."/>
            <person name="Baker S.E."/>
            <person name="Pisabarro A.G."/>
            <person name="Walton J.D."/>
            <person name="Blanchette R.A."/>
            <person name="Henrissat B."/>
            <person name="Martin F."/>
            <person name="Cullen D."/>
            <person name="Hibbett D.S."/>
            <person name="Grigoriev I.V."/>
        </authorList>
    </citation>
    <scope>NUCLEOTIDE SEQUENCE [LARGE SCALE GENOMIC DNA]</scope>
    <source>
        <strain evidence="2">CBS 339.88</strain>
    </source>
</reference>
<sequence>MVVSFLAGFSAGFLLLYMDWLSDFISALGRRCRQCHICVTRSICSLQSQQLRPAQVL</sequence>
<feature type="non-terminal residue" evidence="1">
    <location>
        <position position="57"/>
    </location>
</feature>
<gene>
    <name evidence="1" type="ORF">GALMADRAFT_258975</name>
</gene>
<dbReference type="AlphaFoldDB" id="A0A067S9L3"/>
<accession>A0A067S9L3</accession>
<keyword evidence="2" id="KW-1185">Reference proteome</keyword>